<dbReference type="Gene3D" id="3.40.630.30">
    <property type="match status" value="1"/>
</dbReference>
<dbReference type="PROSITE" id="PS51186">
    <property type="entry name" value="GNAT"/>
    <property type="match status" value="1"/>
</dbReference>
<feature type="domain" description="N-acetyltransferase" evidence="3">
    <location>
        <begin position="1"/>
        <end position="146"/>
    </location>
</feature>
<gene>
    <name evidence="4" type="ORF">E4U82_00495</name>
</gene>
<keyword evidence="2" id="KW-0012">Acyltransferase</keyword>
<sequence>MTIRKATKRETRQILSHSLEVLKEASMGYIPAKQEKAQQMVTPFLASGGYYLVYTKNNNLQGWIGIGRTTDYYTDEPVGMIPELYVLPEHRHVGIARMLCAEALRRLRDSGYATVQLNVFAGNSIRQLYQKLGFEEVATLMKKRLD</sequence>
<protein>
    <submittedName>
        <fullName evidence="4">GNAT family N-acetyltransferase</fullName>
    </submittedName>
</protein>
<evidence type="ECO:0000259" key="3">
    <source>
        <dbReference type="PROSITE" id="PS51186"/>
    </source>
</evidence>
<dbReference type="GO" id="GO:0016747">
    <property type="term" value="F:acyltransferase activity, transferring groups other than amino-acyl groups"/>
    <property type="evidence" value="ECO:0007669"/>
    <property type="project" value="InterPro"/>
</dbReference>
<dbReference type="InterPro" id="IPR000182">
    <property type="entry name" value="GNAT_dom"/>
</dbReference>
<dbReference type="OrthoDB" id="156739at2"/>
<dbReference type="CDD" id="cd04301">
    <property type="entry name" value="NAT_SF"/>
    <property type="match status" value="1"/>
</dbReference>
<dbReference type="SUPFAM" id="SSF55729">
    <property type="entry name" value="Acyl-CoA N-acyltransferases (Nat)"/>
    <property type="match status" value="1"/>
</dbReference>
<dbReference type="Pfam" id="PF00583">
    <property type="entry name" value="Acetyltransf_1"/>
    <property type="match status" value="1"/>
</dbReference>
<evidence type="ECO:0000313" key="4">
    <source>
        <dbReference type="EMBL" id="TFJ94430.1"/>
    </source>
</evidence>
<evidence type="ECO:0000313" key="5">
    <source>
        <dbReference type="Proteomes" id="UP000298484"/>
    </source>
</evidence>
<dbReference type="RefSeq" id="WP_135108075.1">
    <property type="nucleotide sequence ID" value="NZ_SRHY01000001.1"/>
</dbReference>
<dbReference type="PANTHER" id="PTHR43420">
    <property type="entry name" value="ACETYLTRANSFERASE"/>
    <property type="match status" value="1"/>
</dbReference>
<dbReference type="EMBL" id="SRHY01000001">
    <property type="protein sequence ID" value="TFJ94430.1"/>
    <property type="molecule type" value="Genomic_DNA"/>
</dbReference>
<dbReference type="InterPro" id="IPR050680">
    <property type="entry name" value="YpeA/RimI_acetyltransf"/>
</dbReference>
<dbReference type="InterPro" id="IPR016181">
    <property type="entry name" value="Acyl_CoA_acyltransferase"/>
</dbReference>
<name>A0A4Y9AHJ6_9BACI</name>
<reference evidence="4 5" key="1">
    <citation type="submission" date="2019-03" db="EMBL/GenBank/DDBJ databases">
        <title>Genome sequence of Lentibacillus salicampi ATCC BAA-719.</title>
        <authorList>
            <person name="Maclea K.S."/>
            <person name="Simoes Junior M."/>
        </authorList>
    </citation>
    <scope>NUCLEOTIDE SEQUENCE [LARGE SCALE GENOMIC DNA]</scope>
    <source>
        <strain evidence="4 5">ATCC BAA-719</strain>
    </source>
</reference>
<evidence type="ECO:0000256" key="2">
    <source>
        <dbReference type="ARBA" id="ARBA00023315"/>
    </source>
</evidence>
<accession>A0A4Y9AHJ6</accession>
<keyword evidence="5" id="KW-1185">Reference proteome</keyword>
<organism evidence="4 5">
    <name type="scientific">Lentibacillus salicampi</name>
    <dbReference type="NCBI Taxonomy" id="175306"/>
    <lineage>
        <taxon>Bacteria</taxon>
        <taxon>Bacillati</taxon>
        <taxon>Bacillota</taxon>
        <taxon>Bacilli</taxon>
        <taxon>Bacillales</taxon>
        <taxon>Bacillaceae</taxon>
        <taxon>Lentibacillus</taxon>
    </lineage>
</organism>
<comment type="caution">
    <text evidence="4">The sequence shown here is derived from an EMBL/GenBank/DDBJ whole genome shotgun (WGS) entry which is preliminary data.</text>
</comment>
<dbReference type="Proteomes" id="UP000298484">
    <property type="component" value="Unassembled WGS sequence"/>
</dbReference>
<proteinExistence type="predicted"/>
<dbReference type="AlphaFoldDB" id="A0A4Y9AHJ6"/>
<evidence type="ECO:0000256" key="1">
    <source>
        <dbReference type="ARBA" id="ARBA00022679"/>
    </source>
</evidence>
<dbReference type="PANTHER" id="PTHR43420:SF47">
    <property type="entry name" value="N-ACETYLTRANSFERASE DOMAIN-CONTAINING PROTEIN"/>
    <property type="match status" value="1"/>
</dbReference>
<keyword evidence="1 4" id="KW-0808">Transferase</keyword>